<dbReference type="PROSITE" id="PS51767">
    <property type="entry name" value="PEPTIDASE_A1"/>
    <property type="match status" value="1"/>
</dbReference>
<dbReference type="GO" id="GO:0006508">
    <property type="term" value="P:proteolysis"/>
    <property type="evidence" value="ECO:0007669"/>
    <property type="project" value="UniProtKB-KW"/>
</dbReference>
<dbReference type="GO" id="GO:0004190">
    <property type="term" value="F:aspartic-type endopeptidase activity"/>
    <property type="evidence" value="ECO:0007669"/>
    <property type="project" value="InterPro"/>
</dbReference>
<keyword evidence="2" id="KW-0732">Signal</keyword>
<dbReference type="Gene3D" id="2.40.70.10">
    <property type="entry name" value="Acid Proteases"/>
    <property type="match status" value="2"/>
</dbReference>
<evidence type="ECO:0000313" key="4">
    <source>
        <dbReference type="EMBL" id="KAE8731651.1"/>
    </source>
</evidence>
<accession>A0A6A3CWQ4</accession>
<dbReference type="InterPro" id="IPR001461">
    <property type="entry name" value="Aspartic_peptidase_A1"/>
</dbReference>
<dbReference type="Proteomes" id="UP000436088">
    <property type="component" value="Unassembled WGS sequence"/>
</dbReference>
<dbReference type="InterPro" id="IPR032861">
    <property type="entry name" value="TAXi_N"/>
</dbReference>
<dbReference type="SUPFAM" id="SSF50630">
    <property type="entry name" value="Acid proteases"/>
    <property type="match status" value="1"/>
</dbReference>
<feature type="signal peptide" evidence="2">
    <location>
        <begin position="1"/>
        <end position="30"/>
    </location>
</feature>
<comment type="similarity">
    <text evidence="1">Belongs to the peptidase A1 family.</text>
</comment>
<proteinExistence type="inferred from homology"/>
<evidence type="ECO:0000256" key="2">
    <source>
        <dbReference type="SAM" id="SignalP"/>
    </source>
</evidence>
<evidence type="ECO:0000259" key="3">
    <source>
        <dbReference type="PROSITE" id="PS51767"/>
    </source>
</evidence>
<dbReference type="AlphaFoldDB" id="A0A6A3CWQ4"/>
<name>A0A6A3CWQ4_HIBSY</name>
<dbReference type="InterPro" id="IPR032799">
    <property type="entry name" value="TAXi_C"/>
</dbReference>
<dbReference type="EMBL" id="VEPZ02000193">
    <property type="protein sequence ID" value="KAE8731651.1"/>
    <property type="molecule type" value="Genomic_DNA"/>
</dbReference>
<evidence type="ECO:0000256" key="1">
    <source>
        <dbReference type="ARBA" id="ARBA00007447"/>
    </source>
</evidence>
<dbReference type="InterPro" id="IPR021109">
    <property type="entry name" value="Peptidase_aspartic_dom_sf"/>
</dbReference>
<keyword evidence="5" id="KW-1185">Reference proteome</keyword>
<organism evidence="4 5">
    <name type="scientific">Hibiscus syriacus</name>
    <name type="common">Rose of Sharon</name>
    <dbReference type="NCBI Taxonomy" id="106335"/>
    <lineage>
        <taxon>Eukaryota</taxon>
        <taxon>Viridiplantae</taxon>
        <taxon>Streptophyta</taxon>
        <taxon>Embryophyta</taxon>
        <taxon>Tracheophyta</taxon>
        <taxon>Spermatophyta</taxon>
        <taxon>Magnoliopsida</taxon>
        <taxon>eudicotyledons</taxon>
        <taxon>Gunneridae</taxon>
        <taxon>Pentapetalae</taxon>
        <taxon>rosids</taxon>
        <taxon>malvids</taxon>
        <taxon>Malvales</taxon>
        <taxon>Malvaceae</taxon>
        <taxon>Malvoideae</taxon>
        <taxon>Hibiscus</taxon>
    </lineage>
</organism>
<keyword evidence="4" id="KW-0645">Protease</keyword>
<feature type="chain" id="PRO_5025388620" evidence="2">
    <location>
        <begin position="31"/>
        <end position="429"/>
    </location>
</feature>
<dbReference type="PANTHER" id="PTHR13683:SF806">
    <property type="entry name" value="EUKARYOTIC ASPARTYL PROTEASE FAMILY PROTEIN"/>
    <property type="match status" value="1"/>
</dbReference>
<protein>
    <submittedName>
        <fullName evidence="4">Eukaryotic aspartyl protease family protein</fullName>
    </submittedName>
</protein>
<reference evidence="4" key="1">
    <citation type="submission" date="2019-09" db="EMBL/GenBank/DDBJ databases">
        <title>Draft genome information of white flower Hibiscus syriacus.</title>
        <authorList>
            <person name="Kim Y.-M."/>
        </authorList>
    </citation>
    <scope>NUCLEOTIDE SEQUENCE [LARGE SCALE GENOMIC DNA]</scope>
    <source>
        <strain evidence="4">YM2019G1</strain>
    </source>
</reference>
<comment type="caution">
    <text evidence="4">The sequence shown here is derived from an EMBL/GenBank/DDBJ whole genome shotgun (WGS) entry which is preliminary data.</text>
</comment>
<keyword evidence="4" id="KW-0378">Hydrolase</keyword>
<feature type="domain" description="Peptidase A1" evidence="3">
    <location>
        <begin position="118"/>
        <end position="425"/>
    </location>
</feature>
<dbReference type="Pfam" id="PF14543">
    <property type="entry name" value="TAXi_N"/>
    <property type="match status" value="1"/>
</dbReference>
<dbReference type="InterPro" id="IPR033121">
    <property type="entry name" value="PEPTIDASE_A1"/>
</dbReference>
<gene>
    <name evidence="4" type="ORF">F3Y22_tig00002793pilonHSYRG00198</name>
</gene>
<evidence type="ECO:0000313" key="5">
    <source>
        <dbReference type="Proteomes" id="UP000436088"/>
    </source>
</evidence>
<dbReference type="PANTHER" id="PTHR13683">
    <property type="entry name" value="ASPARTYL PROTEASES"/>
    <property type="match status" value="1"/>
</dbReference>
<dbReference type="Pfam" id="PF14541">
    <property type="entry name" value="TAXi_C"/>
    <property type="match status" value="1"/>
</dbReference>
<sequence length="429" mass="47225">MSGSSAFMAIAHIFLCYFLFLSFNNPFGHGATVVEKNNSHAMPSHCLGPRKGLRVVHKYGPCSPFGLKKSTTVSSQILAQDDRRVRLIYSGVYNRRAGVHGRAGDHDFLKDSLGASNYVVQVGFGTPVQTFHLIIDTGSYKTWVQCQPPTMFSCPTQRNQSLYYPSCSSTYSNTTCSAPPCNENDGEKYKDKSEVAGTYMVDTLHIEDEYEIPKFVFLCADHVEGNFDDANGILGLGLGSTGYGGNYALTSQTAAMFHKVFCYCLPQLEDSNGYVYFGDKARENCPFSGSYTPLLRGTLDPSFYHVNLIAITIGQKRVDIGTASGFKGLMLKYPPVAPPEEDGNVLDTCYNLEGYGKPEIPTMVLHFENLDLNLDETAVTWKANGMSQVCLAFAETKDGLAIIGNHQQQKRNILYNIPDQRVEIGPGNC</sequence>